<dbReference type="Gene3D" id="1.10.10.10">
    <property type="entry name" value="Winged helix-like DNA-binding domain superfamily/Winged helix DNA-binding domain"/>
    <property type="match status" value="1"/>
</dbReference>
<dbReference type="InterPro" id="IPR036388">
    <property type="entry name" value="WH-like_DNA-bd_sf"/>
</dbReference>
<dbReference type="STRING" id="54915.ADS79_17135"/>
<reference evidence="7" key="2">
    <citation type="submission" date="2015-07" db="EMBL/GenBank/DDBJ databases">
        <title>MeaNS - Measles Nucleotide Surveillance Program.</title>
        <authorList>
            <person name="Tran T."/>
            <person name="Druce J."/>
        </authorList>
    </citation>
    <scope>NUCLEOTIDE SEQUENCE</scope>
    <source>
        <strain evidence="7">DSM 9887</strain>
    </source>
</reference>
<dbReference type="PANTHER" id="PTHR32071:SF57">
    <property type="entry name" value="C4-DICARBOXYLATE TRANSPORT TRANSCRIPTIONAL REGULATORY PROTEIN DCTD"/>
    <property type="match status" value="1"/>
</dbReference>
<evidence type="ECO:0000259" key="5">
    <source>
        <dbReference type="PROSITE" id="PS50112"/>
    </source>
</evidence>
<dbReference type="RefSeq" id="WP_049739622.1">
    <property type="nucleotide sequence ID" value="NZ_BJON01000014.1"/>
</dbReference>
<dbReference type="OrthoDB" id="9803970at2"/>
<dbReference type="InterPro" id="IPR036390">
    <property type="entry name" value="WH_DNA-bd_sf"/>
</dbReference>
<dbReference type="SUPFAM" id="SSF46785">
    <property type="entry name" value="Winged helix' DNA-binding domain"/>
    <property type="match status" value="1"/>
</dbReference>
<keyword evidence="3" id="KW-0238">DNA-binding</keyword>
<evidence type="ECO:0000313" key="9">
    <source>
        <dbReference type="Proteomes" id="UP000319578"/>
    </source>
</evidence>
<reference evidence="8" key="1">
    <citation type="submission" date="2015-07" db="EMBL/GenBank/DDBJ databases">
        <title>Genome sequencing project for genomic taxonomy and phylogenomics of Bacillus-like bacteria.</title>
        <authorList>
            <person name="Liu B."/>
            <person name="Wang J."/>
            <person name="Zhu Y."/>
            <person name="Liu G."/>
            <person name="Chen Q."/>
            <person name="Chen Z."/>
            <person name="Lan J."/>
            <person name="Che J."/>
            <person name="Ge C."/>
            <person name="Shi H."/>
            <person name="Pan Z."/>
            <person name="Liu X."/>
        </authorList>
    </citation>
    <scope>NUCLEOTIDE SEQUENCE [LARGE SCALE GENOMIC DNA]</scope>
    <source>
        <strain evidence="8">DSM 9887</strain>
    </source>
</reference>
<evidence type="ECO:0000256" key="2">
    <source>
        <dbReference type="ARBA" id="ARBA00022840"/>
    </source>
</evidence>
<dbReference type="GO" id="GO:0003677">
    <property type="term" value="F:DNA binding"/>
    <property type="evidence" value="ECO:0007669"/>
    <property type="project" value="UniProtKB-KW"/>
</dbReference>
<dbReference type="GO" id="GO:0006355">
    <property type="term" value="P:regulation of DNA-templated transcription"/>
    <property type="evidence" value="ECO:0007669"/>
    <property type="project" value="InterPro"/>
</dbReference>
<reference evidence="6 9" key="3">
    <citation type="submission" date="2019-06" db="EMBL/GenBank/DDBJ databases">
        <title>Whole genome shotgun sequence of Brevibacillus reuszeri NBRC 15719.</title>
        <authorList>
            <person name="Hosoyama A."/>
            <person name="Uohara A."/>
            <person name="Ohji S."/>
            <person name="Ichikawa N."/>
        </authorList>
    </citation>
    <scope>NUCLEOTIDE SEQUENCE [LARGE SCALE GENOMIC DNA]</scope>
    <source>
        <strain evidence="6 9">NBRC 15719</strain>
    </source>
</reference>
<dbReference type="Pfam" id="PF25601">
    <property type="entry name" value="AAA_lid_14"/>
    <property type="match status" value="1"/>
</dbReference>
<dbReference type="InterPro" id="IPR003593">
    <property type="entry name" value="AAA+_ATPase"/>
</dbReference>
<dbReference type="GO" id="GO:0005524">
    <property type="term" value="F:ATP binding"/>
    <property type="evidence" value="ECO:0007669"/>
    <property type="project" value="UniProtKB-KW"/>
</dbReference>
<dbReference type="EMBL" id="LGIQ01000009">
    <property type="protein sequence ID" value="KNB70620.1"/>
    <property type="molecule type" value="Genomic_DNA"/>
</dbReference>
<sequence length="704" mass="79797">MHAKELILLTGTMETRKMLVRQLQDVIGDFVRIHSYSYDEGIPQVFHNQLIILSTSAIEEETAPYIGTGCTVVVAKRTVNFEHIDKLLFLPEQTNALYVNDAPETVYESIETLLQLGINHINYIPFYPGKKNIPEVEFAITPGEVKLVPSFIKQTVNIGPRLIDITTIMSILQHIGLLANKGDIVSEKYIRKIIDLSKKLSKTSKESDRLNKHLKQVLDGVNDGILAVNSKGVITVFNENLQHMLGMFHAKALGRHLREVFHNSELVSFILNNSAEESSWFSVLHTDVIVHRFYLESEGAIVATFKNAHETIEMEKTFRRELVKKGYIAKYTFSDIRGHSPVIEKCKQIAGKIAKTNLTVLIEGESGTGKELYASAIHNESLRRDGPFLAVNFSALSDELVESELFGYEEGAFTGAKKGGKIGLFEQANGGTIFLDEIGDISLKLQARLLRVLQEKEIMRVGGNKIIPIDVRVIAATNRNLLSMIECGTFREDLYHRLKILYVHLPELRNRKSDIPHLVQHFLSQSGRSHIQLLPEVMARLMQYHWYGNVRELKNTIDYMLAVCDGMVITMNDIPNESFFQRKYQKEPLIAASLVMEKTAVPLPPVEELPVDHEEFLFILKVIHSFNQKGESIGRKKIAERTQEWHKDLSEQQIRSRLKSLEQRGYIVTTRGRAGIKLTRPGVDYLHVSSHANSAKEMEVFPHA</sequence>
<evidence type="ECO:0000259" key="4">
    <source>
        <dbReference type="PROSITE" id="PS50045"/>
    </source>
</evidence>
<comment type="caution">
    <text evidence="7">The sequence shown here is derived from an EMBL/GenBank/DDBJ whole genome shotgun (WGS) entry which is preliminary data.</text>
</comment>
<keyword evidence="9" id="KW-1185">Reference proteome</keyword>
<name>A0A0K9YR11_9BACL</name>
<dbReference type="Gene3D" id="1.10.8.60">
    <property type="match status" value="1"/>
</dbReference>
<dbReference type="Pfam" id="PF00158">
    <property type="entry name" value="Sigma54_activat"/>
    <property type="match status" value="1"/>
</dbReference>
<evidence type="ECO:0000256" key="1">
    <source>
        <dbReference type="ARBA" id="ARBA00022741"/>
    </source>
</evidence>
<dbReference type="InterPro" id="IPR000014">
    <property type="entry name" value="PAS"/>
</dbReference>
<keyword evidence="1" id="KW-0547">Nucleotide-binding</keyword>
<dbReference type="CDD" id="cd00009">
    <property type="entry name" value="AAA"/>
    <property type="match status" value="1"/>
</dbReference>
<dbReference type="PROSITE" id="PS50112">
    <property type="entry name" value="PAS"/>
    <property type="match status" value="1"/>
</dbReference>
<dbReference type="PATRIC" id="fig|54915.3.peg.2494"/>
<dbReference type="PROSITE" id="PS00676">
    <property type="entry name" value="SIGMA54_INTERACT_2"/>
    <property type="match status" value="1"/>
</dbReference>
<dbReference type="Gene3D" id="3.40.50.300">
    <property type="entry name" value="P-loop containing nucleotide triphosphate hydrolases"/>
    <property type="match status" value="1"/>
</dbReference>
<dbReference type="SMART" id="SM00382">
    <property type="entry name" value="AAA"/>
    <property type="match status" value="1"/>
</dbReference>
<dbReference type="PROSITE" id="PS50045">
    <property type="entry name" value="SIGMA54_INTERACT_4"/>
    <property type="match status" value="1"/>
</dbReference>
<dbReference type="InterPro" id="IPR058031">
    <property type="entry name" value="AAA_lid_NorR"/>
</dbReference>
<dbReference type="SUPFAM" id="SSF55785">
    <property type="entry name" value="PYP-like sensor domain (PAS domain)"/>
    <property type="match status" value="1"/>
</dbReference>
<dbReference type="Proteomes" id="UP000319578">
    <property type="component" value="Unassembled WGS sequence"/>
</dbReference>
<dbReference type="InterPro" id="IPR035965">
    <property type="entry name" value="PAS-like_dom_sf"/>
</dbReference>
<evidence type="ECO:0000313" key="8">
    <source>
        <dbReference type="Proteomes" id="UP000036834"/>
    </source>
</evidence>
<dbReference type="InterPro" id="IPR013767">
    <property type="entry name" value="PAS_fold"/>
</dbReference>
<dbReference type="Proteomes" id="UP000036834">
    <property type="component" value="Unassembled WGS sequence"/>
</dbReference>
<dbReference type="Gene3D" id="3.30.450.20">
    <property type="entry name" value="PAS domain"/>
    <property type="match status" value="1"/>
</dbReference>
<dbReference type="SUPFAM" id="SSF52540">
    <property type="entry name" value="P-loop containing nucleoside triphosphate hydrolases"/>
    <property type="match status" value="1"/>
</dbReference>
<evidence type="ECO:0000256" key="3">
    <source>
        <dbReference type="ARBA" id="ARBA00023125"/>
    </source>
</evidence>
<dbReference type="InterPro" id="IPR027417">
    <property type="entry name" value="P-loop_NTPase"/>
</dbReference>
<feature type="domain" description="PAS" evidence="5">
    <location>
        <begin position="210"/>
        <end position="262"/>
    </location>
</feature>
<dbReference type="AlphaFoldDB" id="A0A0K9YR11"/>
<dbReference type="InterPro" id="IPR025662">
    <property type="entry name" value="Sigma_54_int_dom_ATP-bd_1"/>
</dbReference>
<evidence type="ECO:0000313" key="6">
    <source>
        <dbReference type="EMBL" id="GED69936.1"/>
    </source>
</evidence>
<feature type="domain" description="Sigma-54 factor interaction" evidence="4">
    <location>
        <begin position="336"/>
        <end position="562"/>
    </location>
</feature>
<dbReference type="InterPro" id="IPR002078">
    <property type="entry name" value="Sigma_54_int"/>
</dbReference>
<organism evidence="7 8">
    <name type="scientific">Brevibacillus reuszeri</name>
    <dbReference type="NCBI Taxonomy" id="54915"/>
    <lineage>
        <taxon>Bacteria</taxon>
        <taxon>Bacillati</taxon>
        <taxon>Bacillota</taxon>
        <taxon>Bacilli</taxon>
        <taxon>Bacillales</taxon>
        <taxon>Paenibacillaceae</taxon>
        <taxon>Brevibacillus</taxon>
    </lineage>
</organism>
<dbReference type="PROSITE" id="PS00675">
    <property type="entry name" value="SIGMA54_INTERACT_1"/>
    <property type="match status" value="1"/>
</dbReference>
<keyword evidence="2" id="KW-0067">ATP-binding</keyword>
<dbReference type="NCBIfam" id="TIGR00229">
    <property type="entry name" value="sensory_box"/>
    <property type="match status" value="1"/>
</dbReference>
<dbReference type="SMART" id="SM00091">
    <property type="entry name" value="PAS"/>
    <property type="match status" value="1"/>
</dbReference>
<dbReference type="PANTHER" id="PTHR32071">
    <property type="entry name" value="TRANSCRIPTIONAL REGULATORY PROTEIN"/>
    <property type="match status" value="1"/>
</dbReference>
<accession>A0A0K9YR11</accession>
<dbReference type="Pfam" id="PF08461">
    <property type="entry name" value="WHD_RNase_R"/>
    <property type="match status" value="1"/>
</dbReference>
<dbReference type="FunFam" id="3.40.50.300:FF:000006">
    <property type="entry name" value="DNA-binding transcriptional regulator NtrC"/>
    <property type="match status" value="1"/>
</dbReference>
<protein>
    <submittedName>
        <fullName evidence="7">Fis family transcriptional regulator</fullName>
    </submittedName>
</protein>
<gene>
    <name evidence="7" type="ORF">ADS79_17135</name>
    <name evidence="6" type="ORF">BRE01_36380</name>
</gene>
<proteinExistence type="predicted"/>
<dbReference type="InterPro" id="IPR025943">
    <property type="entry name" value="Sigma_54_int_dom_ATP-bd_2"/>
</dbReference>
<dbReference type="InterPro" id="IPR013668">
    <property type="entry name" value="RNase_R_HTH_12"/>
</dbReference>
<dbReference type="Pfam" id="PF00989">
    <property type="entry name" value="PAS"/>
    <property type="match status" value="1"/>
</dbReference>
<dbReference type="EMBL" id="BJON01000014">
    <property type="protein sequence ID" value="GED69936.1"/>
    <property type="molecule type" value="Genomic_DNA"/>
</dbReference>
<evidence type="ECO:0000313" key="7">
    <source>
        <dbReference type="EMBL" id="KNB70620.1"/>
    </source>
</evidence>